<dbReference type="PRINTS" id="PR00455">
    <property type="entry name" value="HTHTETR"/>
</dbReference>
<protein>
    <submittedName>
        <fullName evidence="7">TetR/AcrR family transcriptional regulator</fullName>
    </submittedName>
</protein>
<evidence type="ECO:0000256" key="2">
    <source>
        <dbReference type="ARBA" id="ARBA00023125"/>
    </source>
</evidence>
<dbReference type="EMBL" id="JANFNH010000002">
    <property type="protein sequence ID" value="MCQ4041270.1"/>
    <property type="molecule type" value="Genomic_DNA"/>
</dbReference>
<evidence type="ECO:0000256" key="4">
    <source>
        <dbReference type="PROSITE-ProRule" id="PRU00335"/>
    </source>
</evidence>
<reference evidence="7 8" key="1">
    <citation type="submission" date="2022-06" db="EMBL/GenBank/DDBJ databases">
        <title>Draft genome sequence of type strain Streptomyces rubrisoli DSM 42083.</title>
        <authorList>
            <person name="Duangmal K."/>
            <person name="Klaysubun C."/>
        </authorList>
    </citation>
    <scope>NUCLEOTIDE SEQUENCE [LARGE SCALE GENOMIC DNA]</scope>
    <source>
        <strain evidence="7 8">DSM 42083</strain>
    </source>
</reference>
<evidence type="ECO:0000259" key="6">
    <source>
        <dbReference type="PROSITE" id="PS50977"/>
    </source>
</evidence>
<accession>A0ABT1P7E3</accession>
<dbReference type="SUPFAM" id="SSF46689">
    <property type="entry name" value="Homeodomain-like"/>
    <property type="match status" value="1"/>
</dbReference>
<dbReference type="PANTHER" id="PTHR30055">
    <property type="entry name" value="HTH-TYPE TRANSCRIPTIONAL REGULATOR RUTR"/>
    <property type="match status" value="1"/>
</dbReference>
<dbReference type="Gene3D" id="1.10.357.10">
    <property type="entry name" value="Tetracycline Repressor, domain 2"/>
    <property type="match status" value="1"/>
</dbReference>
<evidence type="ECO:0000256" key="3">
    <source>
        <dbReference type="ARBA" id="ARBA00023163"/>
    </source>
</evidence>
<dbReference type="SUPFAM" id="SSF48498">
    <property type="entry name" value="Tetracyclin repressor-like, C-terminal domain"/>
    <property type="match status" value="1"/>
</dbReference>
<dbReference type="InterPro" id="IPR054126">
    <property type="entry name" value="CprB_TetR_C"/>
</dbReference>
<dbReference type="PANTHER" id="PTHR30055:SF234">
    <property type="entry name" value="HTH-TYPE TRANSCRIPTIONAL REGULATOR BETI"/>
    <property type="match status" value="1"/>
</dbReference>
<feature type="domain" description="HTH tetR-type" evidence="6">
    <location>
        <begin position="10"/>
        <end position="70"/>
    </location>
</feature>
<proteinExistence type="predicted"/>
<dbReference type="InterPro" id="IPR047923">
    <property type="entry name" value="ArpA-like"/>
</dbReference>
<feature type="region of interest" description="Disordered" evidence="5">
    <location>
        <begin position="195"/>
        <end position="216"/>
    </location>
</feature>
<dbReference type="Pfam" id="PF21935">
    <property type="entry name" value="TetR_C_45"/>
    <property type="match status" value="1"/>
</dbReference>
<feature type="DNA-binding region" description="H-T-H motif" evidence="4">
    <location>
        <begin position="33"/>
        <end position="52"/>
    </location>
</feature>
<evidence type="ECO:0000256" key="5">
    <source>
        <dbReference type="SAM" id="MobiDB-lite"/>
    </source>
</evidence>
<dbReference type="RefSeq" id="WP_255925230.1">
    <property type="nucleotide sequence ID" value="NZ_JANFNH010000002.1"/>
</dbReference>
<evidence type="ECO:0000313" key="8">
    <source>
        <dbReference type="Proteomes" id="UP001206206"/>
    </source>
</evidence>
<keyword evidence="8" id="KW-1185">Reference proteome</keyword>
<dbReference type="InterPro" id="IPR009057">
    <property type="entry name" value="Homeodomain-like_sf"/>
</dbReference>
<keyword evidence="1" id="KW-0805">Transcription regulation</keyword>
<dbReference type="InterPro" id="IPR036271">
    <property type="entry name" value="Tet_transcr_reg_TetR-rel_C_sf"/>
</dbReference>
<dbReference type="InterPro" id="IPR050109">
    <property type="entry name" value="HTH-type_TetR-like_transc_reg"/>
</dbReference>
<dbReference type="Pfam" id="PF00440">
    <property type="entry name" value="TetR_N"/>
    <property type="match status" value="1"/>
</dbReference>
<gene>
    <name evidence="7" type="ORF">NON19_04310</name>
</gene>
<organism evidence="7 8">
    <name type="scientific">Streptantibioticus rubrisoli</name>
    <dbReference type="NCBI Taxonomy" id="1387313"/>
    <lineage>
        <taxon>Bacteria</taxon>
        <taxon>Bacillati</taxon>
        <taxon>Actinomycetota</taxon>
        <taxon>Actinomycetes</taxon>
        <taxon>Kitasatosporales</taxon>
        <taxon>Streptomycetaceae</taxon>
        <taxon>Streptantibioticus</taxon>
    </lineage>
</organism>
<evidence type="ECO:0000313" key="7">
    <source>
        <dbReference type="EMBL" id="MCQ4041270.1"/>
    </source>
</evidence>
<dbReference type="NCBIfam" id="NF041196">
    <property type="entry name" value="ScbR_bind_reg"/>
    <property type="match status" value="1"/>
</dbReference>
<sequence>MREPKQERARETRRRILNAAAVVFAKNGYAASAVEDVLKESGTTRGALYFHFASKEDLAKAVIEEQTRLLPPHAVDCPLQAAIDASHFMARELQNNPMMQAGVRLVIEGSFTAPATQPYREWTDIACSLLEKAQSDGIVLKHINPRRTAELIIGCFTGIQLLSETLNGRADLPQRVTDLWEHILPGLGAPYVLPRIDPRGTSAPQRHNSAERVGVE</sequence>
<dbReference type="InterPro" id="IPR001647">
    <property type="entry name" value="HTH_TetR"/>
</dbReference>
<dbReference type="Proteomes" id="UP001206206">
    <property type="component" value="Unassembled WGS sequence"/>
</dbReference>
<keyword evidence="3" id="KW-0804">Transcription</keyword>
<keyword evidence="2 4" id="KW-0238">DNA-binding</keyword>
<evidence type="ECO:0000256" key="1">
    <source>
        <dbReference type="ARBA" id="ARBA00023015"/>
    </source>
</evidence>
<comment type="caution">
    <text evidence="7">The sequence shown here is derived from an EMBL/GenBank/DDBJ whole genome shotgun (WGS) entry which is preliminary data.</text>
</comment>
<dbReference type="PROSITE" id="PS50977">
    <property type="entry name" value="HTH_TETR_2"/>
    <property type="match status" value="1"/>
</dbReference>
<name>A0ABT1P7E3_9ACTN</name>